<sequence>MKRQAIERLLPSIFQRGLAPQTPLFAILEIMEALHAPAEAMLENVETCFNPYLADERFVPMLAAWVDLDRLAPLSAAGRPNGAAPISTGFERLRELIASATLLSKWRGTAYGLKLFLQTATGDAGFELRENATADGSVRPFHLCVLAPERLRRHRGLIERIVDQEKPAYATSEVCFVADGDA</sequence>
<proteinExistence type="predicted"/>
<organism evidence="1 2">
    <name type="scientific">Methylomonas koyamae</name>
    <dbReference type="NCBI Taxonomy" id="702114"/>
    <lineage>
        <taxon>Bacteria</taxon>
        <taxon>Pseudomonadati</taxon>
        <taxon>Pseudomonadota</taxon>
        <taxon>Gammaproteobacteria</taxon>
        <taxon>Methylococcales</taxon>
        <taxon>Methylococcaceae</taxon>
        <taxon>Methylomonas</taxon>
    </lineage>
</organism>
<evidence type="ECO:0008006" key="3">
    <source>
        <dbReference type="Google" id="ProtNLM"/>
    </source>
</evidence>
<dbReference type="RefSeq" id="WP_064039541.1">
    <property type="nucleotide sequence ID" value="NZ_LUUJ01000049.1"/>
</dbReference>
<evidence type="ECO:0000313" key="1">
    <source>
        <dbReference type="EMBL" id="OAI19347.1"/>
    </source>
</evidence>
<name>A0A177NMS5_9GAMM</name>
<gene>
    <name evidence="1" type="ORF">A1507_07235</name>
</gene>
<dbReference type="EMBL" id="LUUJ01000049">
    <property type="protein sequence ID" value="OAI19347.1"/>
    <property type="molecule type" value="Genomic_DNA"/>
</dbReference>
<evidence type="ECO:0000313" key="2">
    <source>
        <dbReference type="Proteomes" id="UP000077857"/>
    </source>
</evidence>
<dbReference type="AlphaFoldDB" id="A0A177NMS5"/>
<comment type="caution">
    <text evidence="1">The sequence shown here is derived from an EMBL/GenBank/DDBJ whole genome shotgun (WGS) entry which is preliminary data.</text>
</comment>
<accession>A0A177NMS5</accession>
<reference evidence="1 2" key="1">
    <citation type="submission" date="2016-03" db="EMBL/GenBank/DDBJ databases">
        <authorList>
            <person name="Ploux O."/>
        </authorList>
    </citation>
    <scope>NUCLEOTIDE SEQUENCE [LARGE SCALE GENOMIC DNA]</scope>
    <source>
        <strain evidence="1 2">R-45378</strain>
    </source>
</reference>
<dbReference type="Proteomes" id="UP000077857">
    <property type="component" value="Unassembled WGS sequence"/>
</dbReference>
<dbReference type="OrthoDB" id="7060258at2"/>
<protein>
    <recommendedName>
        <fullName evidence="3">Phage tail protein</fullName>
    </recommendedName>
</protein>